<dbReference type="STRING" id="1076256.A0A2H3BZB2"/>
<feature type="domain" description="Ubiquitin-like protease family profile" evidence="5">
    <location>
        <begin position="946"/>
        <end position="1115"/>
    </location>
</feature>
<dbReference type="Proteomes" id="UP000218334">
    <property type="component" value="Unassembled WGS sequence"/>
</dbReference>
<evidence type="ECO:0000256" key="1">
    <source>
        <dbReference type="ARBA" id="ARBA00005234"/>
    </source>
</evidence>
<dbReference type="SUPFAM" id="SSF54001">
    <property type="entry name" value="Cysteine proteinases"/>
    <property type="match status" value="1"/>
</dbReference>
<dbReference type="InterPro" id="IPR038765">
    <property type="entry name" value="Papain-like_cys_pep_sf"/>
</dbReference>
<dbReference type="Pfam" id="PF02902">
    <property type="entry name" value="Peptidase_C48"/>
    <property type="match status" value="1"/>
</dbReference>
<keyword evidence="7" id="KW-1185">Reference proteome</keyword>
<evidence type="ECO:0000259" key="5">
    <source>
        <dbReference type="PROSITE" id="PS50600"/>
    </source>
</evidence>
<dbReference type="GO" id="GO:0006508">
    <property type="term" value="P:proteolysis"/>
    <property type="evidence" value="ECO:0007669"/>
    <property type="project" value="UniProtKB-KW"/>
</dbReference>
<accession>A0A2H3BZB2</accession>
<proteinExistence type="inferred from homology"/>
<evidence type="ECO:0000256" key="4">
    <source>
        <dbReference type="SAM" id="MobiDB-lite"/>
    </source>
</evidence>
<keyword evidence="3" id="KW-0378">Hydrolase</keyword>
<dbReference type="Pfam" id="PF18758">
    <property type="entry name" value="KDZ"/>
    <property type="match status" value="1"/>
</dbReference>
<sequence>MNEAAQQDDTTDAPLYPDDADDERPVGDQSIPAKPRCTAPNAYTLNLYRDWRALVPNLVEPLALYQKNSVTNAEPSPSFCNRSTCNGIHEQRRLTCLYWNQPRVAVSIDLLNLYQALLEQSGTSNSAFCAALQEFYTGRGFCFLDAMGAPIHEPFRRGFGYAAKWYRCVKIELDHEVNRILSDSRGRIPDMFDDVPSTTQYTSPAAMNYPSISLQRGRASELLQQRCPACFGGTRFGQSFNEGGDVHVAVDCNFHHRHRTSAGDCPEFYDPEFFLSKREVDEAGLRIENARKSAKKRYSPKIPDIAVDEDEKSFEAADEKKEKTHGGRYDDRGLAALVCRHDVPLFLANVDTPGEQQKYAVALLDRLASNLPEAATIAVLYDIGCVMDRSVNLYDIFVPALMERLLFAMSAMHAYGHQWACQLVYNPRLRSGLGLTDGEGVECFWSRIRKLIGITRSSGRRQRIYLLDRQASFTAQSIRDDLGGWIRRKLKEGVEKKGAKARADLESCGKAIAYLRQQWDDQRQTQTSIRSHAPAQLKRELDAVLTLQAHADTVETAIQVARETLLSTPNHIKHLLSIDLSQLSYIHTQLCTQIEQLYTSLNVGQTFPELADLDVTFVRTLLLARDLKMNIRKRAIGTFFEWDRLDQATGGREQALSTKLHQQTRKSISRRKPALMAAIRKFNEYVEQLEHLANENKIKFPLPRRLSTELAHLKNSDDLLQDVWIQAIPTEAPAWLVDANIRQGIRAMLQLDRCLEERRRLGHEADHLLSWLECELASIFHLNFEVAFSLRSIDSPFRFPLQRRYERTCVLQHRWKNPLLSDLRLHSIVRTAPETAYAICHRSSSSTIRFVSPTVVSIPDFNLDTPHFVIDSIPPENDYDDQDDPEEIMSNDESECLADVLDDLDLTPSPSNVTWEVPLYSEDDALSMTSDFSNSPSREGSIIHTVLFDAQTLRRLYTPTALLNDDAMNGCAVLLSDAFPNPQAIVFSTYDLAALRNESQSETIWRYTRKLKFWMHAQWIIPIHHKHMIHWTVATVNLQMKTFDLFDSLADDYESERDIQVSLGYSLLMFPKLIVSPSSLGASRRLDVLYLIQTVPIQHNGYDCGVWVLSQIRASLHGYRQTAITEVDISRFREHCLGMVLSLSTWNVS</sequence>
<dbReference type="GO" id="GO:0008234">
    <property type="term" value="F:cysteine-type peptidase activity"/>
    <property type="evidence" value="ECO:0007669"/>
    <property type="project" value="InterPro"/>
</dbReference>
<dbReference type="PANTHER" id="PTHR33096:SF1">
    <property type="entry name" value="CXC1-LIKE CYSTEINE CLUSTER ASSOCIATED WITH KDZ TRANSPOSASES DOMAIN-CONTAINING PROTEIN"/>
    <property type="match status" value="1"/>
</dbReference>
<dbReference type="InterPro" id="IPR040521">
    <property type="entry name" value="KDZ"/>
</dbReference>
<name>A0A2H3BZB2_9AGAR</name>
<dbReference type="PANTHER" id="PTHR33096">
    <property type="entry name" value="CXC2 DOMAIN-CONTAINING PROTEIN"/>
    <property type="match status" value="1"/>
</dbReference>
<dbReference type="PROSITE" id="PS50600">
    <property type="entry name" value="ULP_PROTEASE"/>
    <property type="match status" value="1"/>
</dbReference>
<comment type="similarity">
    <text evidence="1">Belongs to the peptidase C48 family.</text>
</comment>
<dbReference type="Gene3D" id="3.40.395.10">
    <property type="entry name" value="Adenoviral Proteinase, Chain A"/>
    <property type="match status" value="1"/>
</dbReference>
<keyword evidence="2" id="KW-0645">Protease</keyword>
<feature type="region of interest" description="Disordered" evidence="4">
    <location>
        <begin position="1"/>
        <end position="34"/>
    </location>
</feature>
<dbReference type="InterPro" id="IPR003653">
    <property type="entry name" value="Peptidase_C48_C"/>
</dbReference>
<dbReference type="AlphaFoldDB" id="A0A2H3BZB2"/>
<evidence type="ECO:0000313" key="7">
    <source>
        <dbReference type="Proteomes" id="UP000218334"/>
    </source>
</evidence>
<gene>
    <name evidence="6" type="ORF">ARMSODRAFT_883693</name>
</gene>
<evidence type="ECO:0000256" key="2">
    <source>
        <dbReference type="ARBA" id="ARBA00022670"/>
    </source>
</evidence>
<organism evidence="6 7">
    <name type="scientific">Armillaria solidipes</name>
    <dbReference type="NCBI Taxonomy" id="1076256"/>
    <lineage>
        <taxon>Eukaryota</taxon>
        <taxon>Fungi</taxon>
        <taxon>Dikarya</taxon>
        <taxon>Basidiomycota</taxon>
        <taxon>Agaricomycotina</taxon>
        <taxon>Agaricomycetes</taxon>
        <taxon>Agaricomycetidae</taxon>
        <taxon>Agaricales</taxon>
        <taxon>Marasmiineae</taxon>
        <taxon>Physalacriaceae</taxon>
        <taxon>Armillaria</taxon>
    </lineage>
</organism>
<reference evidence="7" key="1">
    <citation type="journal article" date="2017" name="Nat. Ecol. Evol.">
        <title>Genome expansion and lineage-specific genetic innovations in the forest pathogenic fungi Armillaria.</title>
        <authorList>
            <person name="Sipos G."/>
            <person name="Prasanna A.N."/>
            <person name="Walter M.C."/>
            <person name="O'Connor E."/>
            <person name="Balint B."/>
            <person name="Krizsan K."/>
            <person name="Kiss B."/>
            <person name="Hess J."/>
            <person name="Varga T."/>
            <person name="Slot J."/>
            <person name="Riley R."/>
            <person name="Boka B."/>
            <person name="Rigling D."/>
            <person name="Barry K."/>
            <person name="Lee J."/>
            <person name="Mihaltcheva S."/>
            <person name="LaButti K."/>
            <person name="Lipzen A."/>
            <person name="Waldron R."/>
            <person name="Moloney N.M."/>
            <person name="Sperisen C."/>
            <person name="Kredics L."/>
            <person name="Vagvoelgyi C."/>
            <person name="Patrignani A."/>
            <person name="Fitzpatrick D."/>
            <person name="Nagy I."/>
            <person name="Doyle S."/>
            <person name="Anderson J.B."/>
            <person name="Grigoriev I.V."/>
            <person name="Gueldener U."/>
            <person name="Muensterkoetter M."/>
            <person name="Nagy L.G."/>
        </authorList>
    </citation>
    <scope>NUCLEOTIDE SEQUENCE [LARGE SCALE GENOMIC DNA]</scope>
    <source>
        <strain evidence="7">28-4</strain>
    </source>
</reference>
<protein>
    <recommendedName>
        <fullName evidence="5">Ubiquitin-like protease family profile domain-containing protein</fullName>
    </recommendedName>
</protein>
<evidence type="ECO:0000256" key="3">
    <source>
        <dbReference type="ARBA" id="ARBA00022801"/>
    </source>
</evidence>
<dbReference type="EMBL" id="KZ293424">
    <property type="protein sequence ID" value="PBK71398.1"/>
    <property type="molecule type" value="Genomic_DNA"/>
</dbReference>
<evidence type="ECO:0000313" key="6">
    <source>
        <dbReference type="EMBL" id="PBK71398.1"/>
    </source>
</evidence>
<dbReference type="GO" id="GO:0019783">
    <property type="term" value="F:ubiquitin-like protein peptidase activity"/>
    <property type="evidence" value="ECO:0007669"/>
    <property type="project" value="UniProtKB-ARBA"/>
</dbReference>